<keyword evidence="1" id="KW-0472">Membrane</keyword>
<gene>
    <name evidence="3" type="ORF">ACFOZ1_09880</name>
</gene>
<evidence type="ECO:0000256" key="1">
    <source>
        <dbReference type="SAM" id="Phobius"/>
    </source>
</evidence>
<name>A0ABV8VUD6_9BACI</name>
<protein>
    <submittedName>
        <fullName evidence="3">DUF4064 domain-containing protein</fullName>
    </submittedName>
</protein>
<organism evidence="3 4">
    <name type="scientific">Gracilibacillus marinus</name>
    <dbReference type="NCBI Taxonomy" id="630535"/>
    <lineage>
        <taxon>Bacteria</taxon>
        <taxon>Bacillati</taxon>
        <taxon>Bacillota</taxon>
        <taxon>Bacilli</taxon>
        <taxon>Bacillales</taxon>
        <taxon>Bacillaceae</taxon>
        <taxon>Gracilibacillus</taxon>
    </lineage>
</organism>
<comment type="caution">
    <text evidence="3">The sequence shown here is derived from an EMBL/GenBank/DDBJ whole genome shotgun (WGS) entry which is preliminary data.</text>
</comment>
<feature type="transmembrane region" description="Helical" evidence="1">
    <location>
        <begin position="67"/>
        <end position="89"/>
    </location>
</feature>
<dbReference type="Proteomes" id="UP001595880">
    <property type="component" value="Unassembled WGS sequence"/>
</dbReference>
<reference evidence="4" key="1">
    <citation type="journal article" date="2019" name="Int. J. Syst. Evol. Microbiol.">
        <title>The Global Catalogue of Microorganisms (GCM) 10K type strain sequencing project: providing services to taxonomists for standard genome sequencing and annotation.</title>
        <authorList>
            <consortium name="The Broad Institute Genomics Platform"/>
            <consortium name="The Broad Institute Genome Sequencing Center for Infectious Disease"/>
            <person name="Wu L."/>
            <person name="Ma J."/>
        </authorList>
    </citation>
    <scope>NUCLEOTIDE SEQUENCE [LARGE SCALE GENOMIC DNA]</scope>
    <source>
        <strain evidence="4">KACC 14058</strain>
    </source>
</reference>
<keyword evidence="1" id="KW-1133">Transmembrane helix</keyword>
<evidence type="ECO:0000313" key="3">
    <source>
        <dbReference type="EMBL" id="MFC4388116.1"/>
    </source>
</evidence>
<dbReference type="InterPro" id="IPR025273">
    <property type="entry name" value="DUF4064"/>
</dbReference>
<sequence length="145" mass="15438">MISRIGEVILTGIGAFVYLIGAAFGGSLILINNSQEIMNEILAESMQGVSAEEQQAVELVMNSMGTFGTIITIIAVVCVILGIVAMFMFRNNKKPKPASIILIVVGGLTTLVTFGFAIFAGIFYIIAGIMGLVRKPKTESVEVSY</sequence>
<dbReference type="Pfam" id="PF13273">
    <property type="entry name" value="DUF4064"/>
    <property type="match status" value="1"/>
</dbReference>
<feature type="domain" description="DUF4064" evidence="2">
    <location>
        <begin position="4"/>
        <end position="112"/>
    </location>
</feature>
<evidence type="ECO:0000313" key="4">
    <source>
        <dbReference type="Proteomes" id="UP001595880"/>
    </source>
</evidence>
<evidence type="ECO:0000259" key="2">
    <source>
        <dbReference type="Pfam" id="PF13273"/>
    </source>
</evidence>
<keyword evidence="4" id="KW-1185">Reference proteome</keyword>
<feature type="transmembrane region" description="Helical" evidence="1">
    <location>
        <begin position="7"/>
        <end position="31"/>
    </location>
</feature>
<accession>A0ABV8VUD6</accession>
<keyword evidence="1" id="KW-0812">Transmembrane</keyword>
<dbReference type="EMBL" id="JBHSDV010000002">
    <property type="protein sequence ID" value="MFC4388116.1"/>
    <property type="molecule type" value="Genomic_DNA"/>
</dbReference>
<dbReference type="RefSeq" id="WP_390198894.1">
    <property type="nucleotide sequence ID" value="NZ_JBHSDV010000002.1"/>
</dbReference>
<feature type="transmembrane region" description="Helical" evidence="1">
    <location>
        <begin position="101"/>
        <end position="127"/>
    </location>
</feature>
<proteinExistence type="predicted"/>